<proteinExistence type="predicted"/>
<dbReference type="Proteomes" id="UP001342314">
    <property type="component" value="Unassembled WGS sequence"/>
</dbReference>
<evidence type="ECO:0000256" key="5">
    <source>
        <dbReference type="ARBA" id="ARBA00023136"/>
    </source>
</evidence>
<dbReference type="Pfam" id="PF07690">
    <property type="entry name" value="MFS_1"/>
    <property type="match status" value="1"/>
</dbReference>
<keyword evidence="4 7" id="KW-1133">Transmembrane helix</keyword>
<feature type="region of interest" description="Disordered" evidence="6">
    <location>
        <begin position="1"/>
        <end position="37"/>
    </location>
</feature>
<evidence type="ECO:0000313" key="10">
    <source>
        <dbReference type="Proteomes" id="UP001342314"/>
    </source>
</evidence>
<feature type="transmembrane region" description="Helical" evidence="7">
    <location>
        <begin position="309"/>
        <end position="333"/>
    </location>
</feature>
<evidence type="ECO:0000256" key="4">
    <source>
        <dbReference type="ARBA" id="ARBA00022989"/>
    </source>
</evidence>
<dbReference type="PANTHER" id="PTHR23506:SF23">
    <property type="entry name" value="GH10249P"/>
    <property type="match status" value="1"/>
</dbReference>
<dbReference type="InterPro" id="IPR050930">
    <property type="entry name" value="MFS_Vesicular_Transporter"/>
</dbReference>
<evidence type="ECO:0000256" key="3">
    <source>
        <dbReference type="ARBA" id="ARBA00022692"/>
    </source>
</evidence>
<organism evidence="9 10">
    <name type="scientific">Rhodotorula paludigena</name>
    <dbReference type="NCBI Taxonomy" id="86838"/>
    <lineage>
        <taxon>Eukaryota</taxon>
        <taxon>Fungi</taxon>
        <taxon>Dikarya</taxon>
        <taxon>Basidiomycota</taxon>
        <taxon>Pucciniomycotina</taxon>
        <taxon>Microbotryomycetes</taxon>
        <taxon>Sporidiobolales</taxon>
        <taxon>Sporidiobolaceae</taxon>
        <taxon>Rhodotorula</taxon>
    </lineage>
</organism>
<reference evidence="9 10" key="1">
    <citation type="submission" date="2021-12" db="EMBL/GenBank/DDBJ databases">
        <title>High titer production of polyol ester of fatty acids by Rhodotorula paludigena BS15 towards product separation-free biomass refinery.</title>
        <authorList>
            <person name="Mano J."/>
            <person name="Ono H."/>
            <person name="Tanaka T."/>
            <person name="Naito K."/>
            <person name="Sushida H."/>
            <person name="Ike M."/>
            <person name="Tokuyasu K."/>
            <person name="Kitaoka M."/>
        </authorList>
    </citation>
    <scope>NUCLEOTIDE SEQUENCE [LARGE SCALE GENOMIC DNA]</scope>
    <source>
        <strain evidence="9 10">BS15</strain>
    </source>
</reference>
<dbReference type="InterPro" id="IPR036259">
    <property type="entry name" value="MFS_trans_sf"/>
</dbReference>
<evidence type="ECO:0000313" key="9">
    <source>
        <dbReference type="EMBL" id="GJN89480.1"/>
    </source>
</evidence>
<feature type="transmembrane region" description="Helical" evidence="7">
    <location>
        <begin position="477"/>
        <end position="501"/>
    </location>
</feature>
<evidence type="ECO:0000256" key="2">
    <source>
        <dbReference type="ARBA" id="ARBA00022448"/>
    </source>
</evidence>
<dbReference type="SUPFAM" id="SSF103473">
    <property type="entry name" value="MFS general substrate transporter"/>
    <property type="match status" value="1"/>
</dbReference>
<dbReference type="InterPro" id="IPR020846">
    <property type="entry name" value="MFS_dom"/>
</dbReference>
<feature type="transmembrane region" description="Helical" evidence="7">
    <location>
        <begin position="353"/>
        <end position="373"/>
    </location>
</feature>
<feature type="compositionally biased region" description="Pro residues" evidence="6">
    <location>
        <begin position="26"/>
        <end position="36"/>
    </location>
</feature>
<dbReference type="GO" id="GO:0016020">
    <property type="term" value="C:membrane"/>
    <property type="evidence" value="ECO:0007669"/>
    <property type="project" value="UniProtKB-SubCell"/>
</dbReference>
<comment type="subcellular location">
    <subcellularLocation>
        <location evidence="1">Membrane</location>
        <topology evidence="1">Multi-pass membrane protein</topology>
    </subcellularLocation>
</comment>
<protein>
    <recommendedName>
        <fullName evidence="8">Major facilitator superfamily (MFS) profile domain-containing protein</fullName>
    </recommendedName>
</protein>
<keyword evidence="2" id="KW-0813">Transport</keyword>
<accession>A0AAV5GAB0</accession>
<dbReference type="AlphaFoldDB" id="A0AAV5GAB0"/>
<evidence type="ECO:0000256" key="1">
    <source>
        <dbReference type="ARBA" id="ARBA00004141"/>
    </source>
</evidence>
<evidence type="ECO:0000256" key="6">
    <source>
        <dbReference type="SAM" id="MobiDB-lite"/>
    </source>
</evidence>
<gene>
    <name evidence="9" type="ORF">Rhopal_002466-T1</name>
</gene>
<feature type="transmembrane region" description="Helical" evidence="7">
    <location>
        <begin position="385"/>
        <end position="403"/>
    </location>
</feature>
<name>A0AAV5GAB0_9BASI</name>
<feature type="transmembrane region" description="Helical" evidence="7">
    <location>
        <begin position="444"/>
        <end position="465"/>
    </location>
</feature>
<sequence>MATVLEPGATEPRPEPDSPATTHVEAPPPPAQPAGKPPFLLRLRSSTAFISLTVGFGRDHTVLVDTSALSLPVPVIPFHLEDLGYSDVEGKTGWLIAAFAAGLIVSSPPCAWLGARFKNRQWPLLGGLACMAGAQILFMEVNNYAAMVVARVLQGCSGTVLWTIGLALISDSVPEERIGTVLGRVMAGFSIGQALGPPVGGSLYRRFGFRAPFIFSLILIGVDLTMRLLIIEKHVALRWIDKGHSIPNFEARGHISKKAQEDQPSPPSPDIPLDELSRKQSKPASATEAEPPKPLVKGFAARLPRQYQAIWALLVDPRSLVALTLSGLQGFIFGGLLDTSMTLRLEEAYGLDSMGAGLVFLAAVVPAFIGSPLSGWGTDRYGPKWITALGVLLSIPAYPLLIIHGPLALFIVFLALVGFSLSLALTPITVDLDTVSSKAGMPTAALFGVWNMSFSIGALIGPIIAGQLNRALSVDRGWIIMAALSSALSAVFVPLTAWYVGGRPDWGWVRRMQTRRRE</sequence>
<dbReference type="GO" id="GO:0022857">
    <property type="term" value="F:transmembrane transporter activity"/>
    <property type="evidence" value="ECO:0007669"/>
    <property type="project" value="InterPro"/>
</dbReference>
<evidence type="ECO:0000259" key="8">
    <source>
        <dbReference type="PROSITE" id="PS50850"/>
    </source>
</evidence>
<feature type="transmembrane region" description="Helical" evidence="7">
    <location>
        <begin position="122"/>
        <end position="138"/>
    </location>
</feature>
<dbReference type="EMBL" id="BQKY01000005">
    <property type="protein sequence ID" value="GJN89480.1"/>
    <property type="molecule type" value="Genomic_DNA"/>
</dbReference>
<keyword evidence="5 7" id="KW-0472">Membrane</keyword>
<dbReference type="CDD" id="cd17325">
    <property type="entry name" value="MFS_MdtG_SLC18_like"/>
    <property type="match status" value="1"/>
</dbReference>
<feature type="domain" description="Major facilitator superfamily (MFS) profile" evidence="8">
    <location>
        <begin position="45"/>
        <end position="501"/>
    </location>
</feature>
<dbReference type="PANTHER" id="PTHR23506">
    <property type="entry name" value="GH10249P"/>
    <property type="match status" value="1"/>
</dbReference>
<feature type="transmembrane region" description="Helical" evidence="7">
    <location>
        <begin position="211"/>
        <end position="230"/>
    </location>
</feature>
<feature type="transmembrane region" description="Helical" evidence="7">
    <location>
        <begin position="94"/>
        <end position="115"/>
    </location>
</feature>
<keyword evidence="10" id="KW-1185">Reference proteome</keyword>
<keyword evidence="3 7" id="KW-0812">Transmembrane</keyword>
<feature type="region of interest" description="Disordered" evidence="6">
    <location>
        <begin position="256"/>
        <end position="292"/>
    </location>
</feature>
<dbReference type="InterPro" id="IPR011701">
    <property type="entry name" value="MFS"/>
</dbReference>
<dbReference type="PROSITE" id="PS50850">
    <property type="entry name" value="MFS"/>
    <property type="match status" value="1"/>
</dbReference>
<evidence type="ECO:0000256" key="7">
    <source>
        <dbReference type="SAM" id="Phobius"/>
    </source>
</evidence>
<feature type="transmembrane region" description="Helical" evidence="7">
    <location>
        <begin position="409"/>
        <end position="432"/>
    </location>
</feature>
<dbReference type="Gene3D" id="1.20.1250.20">
    <property type="entry name" value="MFS general substrate transporter like domains"/>
    <property type="match status" value="1"/>
</dbReference>
<comment type="caution">
    <text evidence="9">The sequence shown here is derived from an EMBL/GenBank/DDBJ whole genome shotgun (WGS) entry which is preliminary data.</text>
</comment>